<feature type="compositionally biased region" description="Basic and acidic residues" evidence="4">
    <location>
        <begin position="109"/>
        <end position="118"/>
    </location>
</feature>
<accession>A0AAV5S971</accession>
<evidence type="ECO:0008006" key="7">
    <source>
        <dbReference type="Google" id="ProtNLM"/>
    </source>
</evidence>
<reference evidence="5" key="1">
    <citation type="submission" date="2023-10" db="EMBL/GenBank/DDBJ databases">
        <title>Genome assembly of Pristionchus species.</title>
        <authorList>
            <person name="Yoshida K."/>
            <person name="Sommer R.J."/>
        </authorList>
    </citation>
    <scope>NUCLEOTIDE SEQUENCE</scope>
    <source>
        <strain evidence="5">RS0144</strain>
    </source>
</reference>
<dbReference type="AlphaFoldDB" id="A0AAV5S971"/>
<evidence type="ECO:0000256" key="2">
    <source>
        <dbReference type="ARBA" id="ARBA00022771"/>
    </source>
</evidence>
<evidence type="ECO:0000256" key="1">
    <source>
        <dbReference type="ARBA" id="ARBA00022723"/>
    </source>
</evidence>
<evidence type="ECO:0000313" key="6">
    <source>
        <dbReference type="Proteomes" id="UP001432027"/>
    </source>
</evidence>
<proteinExistence type="predicted"/>
<gene>
    <name evidence="5" type="ORF">PENTCL1PPCAC_1811</name>
</gene>
<feature type="compositionally biased region" description="Basic residues" evidence="4">
    <location>
        <begin position="119"/>
        <end position="149"/>
    </location>
</feature>
<organism evidence="5 6">
    <name type="scientific">Pristionchus entomophagus</name>
    <dbReference type="NCBI Taxonomy" id="358040"/>
    <lineage>
        <taxon>Eukaryota</taxon>
        <taxon>Metazoa</taxon>
        <taxon>Ecdysozoa</taxon>
        <taxon>Nematoda</taxon>
        <taxon>Chromadorea</taxon>
        <taxon>Rhabditida</taxon>
        <taxon>Rhabditina</taxon>
        <taxon>Diplogasteromorpha</taxon>
        <taxon>Diplogasteroidea</taxon>
        <taxon>Neodiplogasteridae</taxon>
        <taxon>Pristionchus</taxon>
    </lineage>
</organism>
<dbReference type="PANTHER" id="PTHR31437">
    <property type="entry name" value="SREK1IP1 FAMILY MEMBER"/>
    <property type="match status" value="1"/>
</dbReference>
<dbReference type="PANTHER" id="PTHR31437:SF1">
    <property type="entry name" value="PROTEIN SREK1IP1"/>
    <property type="match status" value="1"/>
</dbReference>
<feature type="region of interest" description="Disordered" evidence="4">
    <location>
        <begin position="94"/>
        <end position="185"/>
    </location>
</feature>
<comment type="caution">
    <text evidence="5">The sequence shown here is derived from an EMBL/GenBank/DDBJ whole genome shotgun (WGS) entry which is preliminary data.</text>
</comment>
<evidence type="ECO:0000256" key="4">
    <source>
        <dbReference type="SAM" id="MobiDB-lite"/>
    </source>
</evidence>
<protein>
    <recommendedName>
        <fullName evidence="7">CCHC-type domain-containing protein</fullName>
    </recommendedName>
</protein>
<keyword evidence="3" id="KW-0862">Zinc</keyword>
<sequence>MSGSNNEPMPFVRKFGGASGGGGVMASRSLTSMATEQTRKETEFQNAANVDVSGVAIVKPTVTGACRRCGFPGHHSFQCYNTLMPMVRPEVKPLVDISSTSSDDSDDDTTMKKGAVSEKKKKHKSKKEKKEKKKKHKKEKKKKERKRRHSSSDSDSDSEKERKRRKKEKKKKERKRYSSSSSSSD</sequence>
<evidence type="ECO:0000256" key="3">
    <source>
        <dbReference type="ARBA" id="ARBA00022833"/>
    </source>
</evidence>
<dbReference type="Proteomes" id="UP001432027">
    <property type="component" value="Unassembled WGS sequence"/>
</dbReference>
<dbReference type="EMBL" id="BTSX01000001">
    <property type="protein sequence ID" value="GMS79636.1"/>
    <property type="molecule type" value="Genomic_DNA"/>
</dbReference>
<keyword evidence="6" id="KW-1185">Reference proteome</keyword>
<name>A0AAV5S971_9BILA</name>
<evidence type="ECO:0000313" key="5">
    <source>
        <dbReference type="EMBL" id="GMS79636.1"/>
    </source>
</evidence>
<dbReference type="GO" id="GO:0008270">
    <property type="term" value="F:zinc ion binding"/>
    <property type="evidence" value="ECO:0007669"/>
    <property type="project" value="UniProtKB-KW"/>
</dbReference>
<feature type="compositionally biased region" description="Basic residues" evidence="4">
    <location>
        <begin position="162"/>
        <end position="177"/>
    </location>
</feature>
<keyword evidence="1" id="KW-0479">Metal-binding</keyword>
<keyword evidence="2" id="KW-0863">Zinc-finger</keyword>